<evidence type="ECO:0000313" key="2">
    <source>
        <dbReference type="Proteomes" id="UP000181897"/>
    </source>
</evidence>
<accession>A0A1J0WGB9</accession>
<dbReference type="STRING" id="1917485.BOO69_07935"/>
<dbReference type="OrthoDB" id="7719130at2"/>
<keyword evidence="2" id="KW-1185">Reference proteome</keyword>
<gene>
    <name evidence="1" type="ORF">BOO69_07935</name>
</gene>
<dbReference type="EMBL" id="CP018076">
    <property type="protein sequence ID" value="APE43354.1"/>
    <property type="molecule type" value="Genomic_DNA"/>
</dbReference>
<sequence>MARIIFHLGPGKCGSSAIQAFLEAASRGADPLLDAIFVRAPEIQALEAGDTSPLGPLAARMGAARADRPLIVSHEALFKKTGALRALVRAAVGQGGETSALAYVRRQSDYLRSVHGQWLFREPDRVAETAGILRAEGIDPALFTGVERQLMAFALGHVSVGRDAGGFSSFDWSVSMVQRARELDELGVPLHVAALPPRDADRPLLADFAARIGVRKSDATEAAAVVNPAFAPATIEAVTNGIECGFPMPGRHEANRFLAVGDPVVQSIPLPDGALLGWLSDCIDATFEARNRQFAERFGIDPAYFSPRRPCDPSEIGQRIAREAALRSEEPAESRQARITARAGAMRAAWQAFREVDRP</sequence>
<dbReference type="Proteomes" id="UP000181897">
    <property type="component" value="Chromosome"/>
</dbReference>
<dbReference type="AlphaFoldDB" id="A0A1J0WGB9"/>
<organism evidence="1 2">
    <name type="scientific">Sulfitobacter alexandrii</name>
    <dbReference type="NCBI Taxonomy" id="1917485"/>
    <lineage>
        <taxon>Bacteria</taxon>
        <taxon>Pseudomonadati</taxon>
        <taxon>Pseudomonadota</taxon>
        <taxon>Alphaproteobacteria</taxon>
        <taxon>Rhodobacterales</taxon>
        <taxon>Roseobacteraceae</taxon>
        <taxon>Sulfitobacter</taxon>
    </lineage>
</organism>
<name>A0A1J0WGB9_9RHOB</name>
<reference evidence="1 2" key="1">
    <citation type="submission" date="2016-11" db="EMBL/GenBank/DDBJ databases">
        <title>Complete genome sequence of Sulfitobacter sp. AM1-D1, a toxic bacteria associated with marine dinoflagellate Alexandrium minutum in East China Sea.</title>
        <authorList>
            <person name="Yang Q."/>
            <person name="Zhang X."/>
            <person name="Tian X."/>
        </authorList>
    </citation>
    <scope>NUCLEOTIDE SEQUENCE [LARGE SCALE GENOMIC DNA]</scope>
    <source>
        <strain evidence="1 2">AM1-D1</strain>
    </source>
</reference>
<proteinExistence type="predicted"/>
<protein>
    <submittedName>
        <fullName evidence="1">Uncharacterized protein</fullName>
    </submittedName>
</protein>
<dbReference type="RefSeq" id="WP_071971686.1">
    <property type="nucleotide sequence ID" value="NZ_CP018076.1"/>
</dbReference>
<evidence type="ECO:0000313" key="1">
    <source>
        <dbReference type="EMBL" id="APE43354.1"/>
    </source>
</evidence>
<dbReference type="KEGG" id="suam:BOO69_07935"/>